<dbReference type="EMBL" id="CM026422">
    <property type="protein sequence ID" value="KAG0587161.1"/>
    <property type="molecule type" value="Genomic_DNA"/>
</dbReference>
<organism evidence="2 3">
    <name type="scientific">Ceratodon purpureus</name>
    <name type="common">Fire moss</name>
    <name type="synonym">Dicranum purpureum</name>
    <dbReference type="NCBI Taxonomy" id="3225"/>
    <lineage>
        <taxon>Eukaryota</taxon>
        <taxon>Viridiplantae</taxon>
        <taxon>Streptophyta</taxon>
        <taxon>Embryophyta</taxon>
        <taxon>Bryophyta</taxon>
        <taxon>Bryophytina</taxon>
        <taxon>Bryopsida</taxon>
        <taxon>Dicranidae</taxon>
        <taxon>Pseudoditrichales</taxon>
        <taxon>Ditrichaceae</taxon>
        <taxon>Ceratodon</taxon>
    </lineage>
</organism>
<dbReference type="PANTHER" id="PTHR31672">
    <property type="entry name" value="BNACNNG10540D PROTEIN"/>
    <property type="match status" value="1"/>
</dbReference>
<sequence length="428" mass="50999">MDPNYERGYMDPELWGNLQYEISLGLIFAKLPVREFFQLRLVCREWNRLAGDREFLVAANPKPIQKPYFHLCRRGPDYQLHGLLTYISWCKRWDYSCLGQHDELYYLVANQGLIYAPRADDCDILRVFDIHSRIWYTLPPLDPQLRSRCNDFPVVALKVDTSSYPYEFEVIRAGGPYNSLTPTHTYNSRTNTWSVSKLTDIGDSPVRATCAQVSDALYVWSDLDYFFCYKISEDCWYARDVTEEDKSREHWLNGVGAWKEKVYHVLIVRFGKHPNGWDELIVYEWDDEDLQWKEVDRMPPHLRDWLLDSNNITPGDMEILSSYCDEWVLIYSYYYEDGNVNKYVLYNLETKVWKIANIPDALVQPFLDDEETEFFNEREHCYHMKKSRVWASMQPYKNPYDRIGERQQVMQDKRPASLDDWSHFLDQL</sequence>
<dbReference type="Gene3D" id="2.120.10.80">
    <property type="entry name" value="Kelch-type beta propeller"/>
    <property type="match status" value="1"/>
</dbReference>
<reference evidence="2" key="1">
    <citation type="submission" date="2020-06" db="EMBL/GenBank/DDBJ databases">
        <title>WGS assembly of Ceratodon purpureus strain R40.</title>
        <authorList>
            <person name="Carey S.B."/>
            <person name="Jenkins J."/>
            <person name="Shu S."/>
            <person name="Lovell J.T."/>
            <person name="Sreedasyam A."/>
            <person name="Maumus F."/>
            <person name="Tiley G.P."/>
            <person name="Fernandez-Pozo N."/>
            <person name="Barry K."/>
            <person name="Chen C."/>
            <person name="Wang M."/>
            <person name="Lipzen A."/>
            <person name="Daum C."/>
            <person name="Saski C.A."/>
            <person name="Payton A.C."/>
            <person name="Mcbreen J.C."/>
            <person name="Conrad R.E."/>
            <person name="Kollar L.M."/>
            <person name="Olsson S."/>
            <person name="Huttunen S."/>
            <person name="Landis J.B."/>
            <person name="Wickett N.J."/>
            <person name="Johnson M.G."/>
            <person name="Rensing S.A."/>
            <person name="Grimwood J."/>
            <person name="Schmutz J."/>
            <person name="Mcdaniel S.F."/>
        </authorList>
    </citation>
    <scope>NUCLEOTIDE SEQUENCE</scope>
    <source>
        <strain evidence="2">R40</strain>
    </source>
</reference>
<dbReference type="SUPFAM" id="SSF81383">
    <property type="entry name" value="F-box domain"/>
    <property type="match status" value="1"/>
</dbReference>
<dbReference type="AlphaFoldDB" id="A0A8T0IWW1"/>
<name>A0A8T0IWW1_CERPU</name>
<proteinExistence type="predicted"/>
<keyword evidence="3" id="KW-1185">Reference proteome</keyword>
<feature type="domain" description="F-box" evidence="1">
    <location>
        <begin position="24"/>
        <end position="55"/>
    </location>
</feature>
<protein>
    <recommendedName>
        <fullName evidence="1">F-box domain-containing protein</fullName>
    </recommendedName>
</protein>
<dbReference type="SUPFAM" id="SSF117281">
    <property type="entry name" value="Kelch motif"/>
    <property type="match status" value="1"/>
</dbReference>
<dbReference type="InterPro" id="IPR036047">
    <property type="entry name" value="F-box-like_dom_sf"/>
</dbReference>
<dbReference type="InterPro" id="IPR015915">
    <property type="entry name" value="Kelch-typ_b-propeller"/>
</dbReference>
<dbReference type="Pfam" id="PF00646">
    <property type="entry name" value="F-box"/>
    <property type="match status" value="1"/>
</dbReference>
<gene>
    <name evidence="2" type="ORF">KC19_2G144500</name>
</gene>
<dbReference type="PANTHER" id="PTHR31672:SF2">
    <property type="entry name" value="F-BOX DOMAIN-CONTAINING PROTEIN"/>
    <property type="match status" value="1"/>
</dbReference>
<dbReference type="Gene3D" id="1.20.1280.50">
    <property type="match status" value="1"/>
</dbReference>
<evidence type="ECO:0000313" key="2">
    <source>
        <dbReference type="EMBL" id="KAG0587161.1"/>
    </source>
</evidence>
<comment type="caution">
    <text evidence="2">The sequence shown here is derived from an EMBL/GenBank/DDBJ whole genome shotgun (WGS) entry which is preliminary data.</text>
</comment>
<dbReference type="InterPro" id="IPR001810">
    <property type="entry name" value="F-box_dom"/>
</dbReference>
<dbReference type="InterPro" id="IPR050796">
    <property type="entry name" value="SCF_F-box_component"/>
</dbReference>
<dbReference type="Proteomes" id="UP000822688">
    <property type="component" value="Chromosome 2"/>
</dbReference>
<evidence type="ECO:0000313" key="3">
    <source>
        <dbReference type="Proteomes" id="UP000822688"/>
    </source>
</evidence>
<evidence type="ECO:0000259" key="1">
    <source>
        <dbReference type="Pfam" id="PF00646"/>
    </source>
</evidence>
<accession>A0A8T0IWW1</accession>